<accession>A0A919V7Q5</accession>
<dbReference type="PANTHER" id="PTHR34796">
    <property type="entry name" value="EXPRESSED PROTEIN"/>
    <property type="match status" value="1"/>
</dbReference>
<dbReference type="SUPFAM" id="SSF140663">
    <property type="entry name" value="TTHA0068-like"/>
    <property type="match status" value="1"/>
</dbReference>
<reference evidence="2" key="1">
    <citation type="submission" date="2021-01" db="EMBL/GenBank/DDBJ databases">
        <title>Whole genome shotgun sequence of Sinosporangium siamense NBRC 109515.</title>
        <authorList>
            <person name="Komaki H."/>
            <person name="Tamura T."/>
        </authorList>
    </citation>
    <scope>NUCLEOTIDE SEQUENCE</scope>
    <source>
        <strain evidence="2">NBRC 109515</strain>
    </source>
</reference>
<name>A0A919V7Q5_9ACTN</name>
<dbReference type="RefSeq" id="WP_204027268.1">
    <property type="nucleotide sequence ID" value="NZ_BOOW01000025.1"/>
</dbReference>
<dbReference type="InterPro" id="IPR005500">
    <property type="entry name" value="DUF309"/>
</dbReference>
<feature type="region of interest" description="Disordered" evidence="1">
    <location>
        <begin position="1"/>
        <end position="31"/>
    </location>
</feature>
<evidence type="ECO:0000313" key="2">
    <source>
        <dbReference type="EMBL" id="GII93678.1"/>
    </source>
</evidence>
<keyword evidence="3" id="KW-1185">Reference proteome</keyword>
<evidence type="ECO:0008006" key="4">
    <source>
        <dbReference type="Google" id="ProtNLM"/>
    </source>
</evidence>
<feature type="compositionally biased region" description="Basic and acidic residues" evidence="1">
    <location>
        <begin position="1"/>
        <end position="10"/>
    </location>
</feature>
<organism evidence="2 3">
    <name type="scientific">Sinosporangium siamense</name>
    <dbReference type="NCBI Taxonomy" id="1367973"/>
    <lineage>
        <taxon>Bacteria</taxon>
        <taxon>Bacillati</taxon>
        <taxon>Actinomycetota</taxon>
        <taxon>Actinomycetes</taxon>
        <taxon>Streptosporangiales</taxon>
        <taxon>Streptosporangiaceae</taxon>
        <taxon>Sinosporangium</taxon>
    </lineage>
</organism>
<dbReference type="InterPro" id="IPR023203">
    <property type="entry name" value="TTHA0068_sf"/>
</dbReference>
<evidence type="ECO:0000313" key="3">
    <source>
        <dbReference type="Proteomes" id="UP000606172"/>
    </source>
</evidence>
<proteinExistence type="predicted"/>
<protein>
    <recommendedName>
        <fullName evidence="4">DUF309 domain-containing protein</fullName>
    </recommendedName>
</protein>
<dbReference type="Gene3D" id="1.10.3450.10">
    <property type="entry name" value="TTHA0068-like"/>
    <property type="match status" value="1"/>
</dbReference>
<gene>
    <name evidence="2" type="ORF">Ssi02_39090</name>
</gene>
<dbReference type="Proteomes" id="UP000606172">
    <property type="component" value="Unassembled WGS sequence"/>
</dbReference>
<dbReference type="PANTHER" id="PTHR34796:SF1">
    <property type="entry name" value="EXPRESSED PROTEIN"/>
    <property type="match status" value="1"/>
</dbReference>
<dbReference type="AlphaFoldDB" id="A0A919V7Q5"/>
<dbReference type="EMBL" id="BOOW01000025">
    <property type="protein sequence ID" value="GII93678.1"/>
    <property type="molecule type" value="Genomic_DNA"/>
</dbReference>
<evidence type="ECO:0000256" key="1">
    <source>
        <dbReference type="SAM" id="MobiDB-lite"/>
    </source>
</evidence>
<sequence length="158" mass="17115">MSVPRDRDTGGRPLNARPRDSLGRPMPYGAAGAVPRIPEDYAPGPAEAVAEALRLLDERRPFHAHEVLEARWKTGPEGERRLWQGLAQICVGLTHLQRGNPRGATALLTRGAERVESHATDQYGIATEAVAEAARRLAGTEHPDPEAAIALIRRTLGP</sequence>
<dbReference type="Pfam" id="PF03745">
    <property type="entry name" value="DUF309"/>
    <property type="match status" value="1"/>
</dbReference>
<comment type="caution">
    <text evidence="2">The sequence shown here is derived from an EMBL/GenBank/DDBJ whole genome shotgun (WGS) entry which is preliminary data.</text>
</comment>